<organism evidence="5 6">
    <name type="scientific">Lysobacter korlensis</name>
    <dbReference type="NCBI Taxonomy" id="553636"/>
    <lineage>
        <taxon>Bacteria</taxon>
        <taxon>Pseudomonadati</taxon>
        <taxon>Pseudomonadota</taxon>
        <taxon>Gammaproteobacteria</taxon>
        <taxon>Lysobacterales</taxon>
        <taxon>Lysobacteraceae</taxon>
        <taxon>Lysobacter</taxon>
    </lineage>
</organism>
<dbReference type="Gene3D" id="3.30.360.10">
    <property type="entry name" value="Dihydrodipicolinate Reductase, domain 2"/>
    <property type="match status" value="1"/>
</dbReference>
<dbReference type="PANTHER" id="PTHR22604:SF105">
    <property type="entry name" value="TRANS-1,2-DIHYDROBENZENE-1,2-DIOL DEHYDROGENASE"/>
    <property type="match status" value="1"/>
</dbReference>
<dbReference type="SUPFAM" id="SSF55347">
    <property type="entry name" value="Glyceraldehyde-3-phosphate dehydrogenase-like, C-terminal domain"/>
    <property type="match status" value="1"/>
</dbReference>
<comment type="similarity">
    <text evidence="1">Belongs to the Gfo/Idh/MocA family.</text>
</comment>
<gene>
    <name evidence="5" type="ORF">ACFFGH_22620</name>
</gene>
<keyword evidence="6" id="KW-1185">Reference proteome</keyword>
<dbReference type="EMBL" id="JBHLTG010000006">
    <property type="protein sequence ID" value="MFC0680634.1"/>
    <property type="molecule type" value="Genomic_DNA"/>
</dbReference>
<accession>A0ABV6RVM3</accession>
<dbReference type="RefSeq" id="WP_386672556.1">
    <property type="nucleotide sequence ID" value="NZ_JBHLTG010000006.1"/>
</dbReference>
<evidence type="ECO:0000259" key="4">
    <source>
        <dbReference type="Pfam" id="PF22725"/>
    </source>
</evidence>
<dbReference type="PANTHER" id="PTHR22604">
    <property type="entry name" value="OXIDOREDUCTASES"/>
    <property type="match status" value="1"/>
</dbReference>
<feature type="domain" description="GFO/IDH/MocA-like oxidoreductase" evidence="4">
    <location>
        <begin position="138"/>
        <end position="239"/>
    </location>
</feature>
<dbReference type="InterPro" id="IPR036291">
    <property type="entry name" value="NAD(P)-bd_dom_sf"/>
</dbReference>
<evidence type="ECO:0000259" key="3">
    <source>
        <dbReference type="Pfam" id="PF01408"/>
    </source>
</evidence>
<proteinExistence type="inferred from homology"/>
<dbReference type="InterPro" id="IPR050984">
    <property type="entry name" value="Gfo/Idh/MocA_domain"/>
</dbReference>
<name>A0ABV6RVM3_9GAMM</name>
<keyword evidence="2" id="KW-0560">Oxidoreductase</keyword>
<feature type="domain" description="Gfo/Idh/MocA-like oxidoreductase N-terminal" evidence="3">
    <location>
        <begin position="3"/>
        <end position="121"/>
    </location>
</feature>
<reference evidence="5 6" key="1">
    <citation type="submission" date="2024-09" db="EMBL/GenBank/DDBJ databases">
        <authorList>
            <person name="Sun Q."/>
            <person name="Mori K."/>
        </authorList>
    </citation>
    <scope>NUCLEOTIDE SEQUENCE [LARGE SCALE GENOMIC DNA]</scope>
    <source>
        <strain evidence="5 6">KCTC 23076</strain>
    </source>
</reference>
<sequence>MSLRIGILGAAAIAPAAVLRPARRRDDVEVAAVAARSAERADAYARQHGIARAYGSYEELVADPAIDLVYVALPNSLHAEWSIAALRAGKHVLCEKPFAMNATEARRMTEAAGETGRRLIEAFHDDYHPLAARTAELAAEIGPIRSVEAVFLVTNRFEPGALRHEPSLGGGALMDLGCYAVHGVRRLLGEEPTVVSATAVLGPAGVDESIEARLEFPSGAIAMVRASMAAEFANWIRFESDTGRVEIEGVVFPARGHSIRSRISGVERVQTVGGDETYDHQLAAIVQALKDGTPLPTEGDDPVANMVVIDAIYAVAGVHRPVPTV</sequence>
<evidence type="ECO:0000313" key="6">
    <source>
        <dbReference type="Proteomes" id="UP001589896"/>
    </source>
</evidence>
<comment type="caution">
    <text evidence="5">The sequence shown here is derived from an EMBL/GenBank/DDBJ whole genome shotgun (WGS) entry which is preliminary data.</text>
</comment>
<dbReference type="Pfam" id="PF01408">
    <property type="entry name" value="GFO_IDH_MocA"/>
    <property type="match status" value="1"/>
</dbReference>
<protein>
    <submittedName>
        <fullName evidence="5">Gfo/Idh/MocA family protein</fullName>
    </submittedName>
</protein>
<dbReference type="InterPro" id="IPR000683">
    <property type="entry name" value="Gfo/Idh/MocA-like_OxRdtase_N"/>
</dbReference>
<dbReference type="InterPro" id="IPR055170">
    <property type="entry name" value="GFO_IDH_MocA-like_dom"/>
</dbReference>
<evidence type="ECO:0000256" key="2">
    <source>
        <dbReference type="ARBA" id="ARBA00023002"/>
    </source>
</evidence>
<dbReference type="Gene3D" id="3.40.50.720">
    <property type="entry name" value="NAD(P)-binding Rossmann-like Domain"/>
    <property type="match status" value="1"/>
</dbReference>
<dbReference type="Proteomes" id="UP001589896">
    <property type="component" value="Unassembled WGS sequence"/>
</dbReference>
<evidence type="ECO:0000256" key="1">
    <source>
        <dbReference type="ARBA" id="ARBA00010928"/>
    </source>
</evidence>
<evidence type="ECO:0000313" key="5">
    <source>
        <dbReference type="EMBL" id="MFC0680634.1"/>
    </source>
</evidence>
<dbReference type="SUPFAM" id="SSF51735">
    <property type="entry name" value="NAD(P)-binding Rossmann-fold domains"/>
    <property type="match status" value="1"/>
</dbReference>
<dbReference type="Pfam" id="PF22725">
    <property type="entry name" value="GFO_IDH_MocA_C3"/>
    <property type="match status" value="1"/>
</dbReference>